<dbReference type="Pfam" id="PF00520">
    <property type="entry name" value="Ion_trans"/>
    <property type="match status" value="1"/>
</dbReference>
<dbReference type="Gene3D" id="1.20.120.350">
    <property type="entry name" value="Voltage-gated potassium channels. Chain C"/>
    <property type="match status" value="1"/>
</dbReference>
<dbReference type="PANTHER" id="PTHR38483:SF1">
    <property type="entry name" value="ION TRANSPORT DOMAIN-CONTAINING PROTEIN"/>
    <property type="match status" value="1"/>
</dbReference>
<dbReference type="InterPro" id="IPR005821">
    <property type="entry name" value="Ion_trans_dom"/>
</dbReference>
<dbReference type="GO" id="GO:0005216">
    <property type="term" value="F:monoatomic ion channel activity"/>
    <property type="evidence" value="ECO:0007669"/>
    <property type="project" value="InterPro"/>
</dbReference>
<feature type="region of interest" description="Disordered" evidence="5">
    <location>
        <begin position="15"/>
        <end position="38"/>
    </location>
</feature>
<dbReference type="EMBL" id="KZ819675">
    <property type="protein sequence ID" value="PWN25533.1"/>
    <property type="molecule type" value="Genomic_DNA"/>
</dbReference>
<evidence type="ECO:0000256" key="4">
    <source>
        <dbReference type="ARBA" id="ARBA00023136"/>
    </source>
</evidence>
<feature type="transmembrane region" description="Helical" evidence="6">
    <location>
        <begin position="67"/>
        <end position="87"/>
    </location>
</feature>
<evidence type="ECO:0000256" key="1">
    <source>
        <dbReference type="ARBA" id="ARBA00004141"/>
    </source>
</evidence>
<accession>A0A316UNP4</accession>
<dbReference type="Proteomes" id="UP000245884">
    <property type="component" value="Unassembled WGS sequence"/>
</dbReference>
<feature type="transmembrane region" description="Helical" evidence="6">
    <location>
        <begin position="127"/>
        <end position="146"/>
    </location>
</feature>
<name>A0A316UNP4_9BASI</name>
<dbReference type="GeneID" id="37028670"/>
<feature type="transmembrane region" description="Helical" evidence="6">
    <location>
        <begin position="93"/>
        <end position="115"/>
    </location>
</feature>
<comment type="subcellular location">
    <subcellularLocation>
        <location evidence="1">Membrane</location>
        <topology evidence="1">Multi-pass membrane protein</topology>
    </subcellularLocation>
</comment>
<evidence type="ECO:0000313" key="9">
    <source>
        <dbReference type="Proteomes" id="UP000245884"/>
    </source>
</evidence>
<dbReference type="InterPro" id="IPR027359">
    <property type="entry name" value="Volt_channel_dom_sf"/>
</dbReference>
<proteinExistence type="predicted"/>
<keyword evidence="9" id="KW-1185">Reference proteome</keyword>
<reference evidence="8 9" key="1">
    <citation type="journal article" date="2018" name="Mol. Biol. Evol.">
        <title>Broad Genomic Sampling Reveals a Smut Pathogenic Ancestry of the Fungal Clade Ustilaginomycotina.</title>
        <authorList>
            <person name="Kijpornyongpan T."/>
            <person name="Mondo S.J."/>
            <person name="Barry K."/>
            <person name="Sandor L."/>
            <person name="Lee J."/>
            <person name="Lipzen A."/>
            <person name="Pangilinan J."/>
            <person name="LaButti K."/>
            <person name="Hainaut M."/>
            <person name="Henrissat B."/>
            <person name="Grigoriev I.V."/>
            <person name="Spatafora J.W."/>
            <person name="Aime M.C."/>
        </authorList>
    </citation>
    <scope>NUCLEOTIDE SEQUENCE [LARGE SCALE GENOMIC DNA]</scope>
    <source>
        <strain evidence="8 9">MCA 5214</strain>
    </source>
</reference>
<feature type="compositionally biased region" description="Gly residues" evidence="5">
    <location>
        <begin position="238"/>
        <end position="249"/>
    </location>
</feature>
<dbReference type="RefSeq" id="XP_025360145.1">
    <property type="nucleotide sequence ID" value="XM_025506847.1"/>
</dbReference>
<organism evidence="8 9">
    <name type="scientific">Jaminaea rosea</name>
    <dbReference type="NCBI Taxonomy" id="1569628"/>
    <lineage>
        <taxon>Eukaryota</taxon>
        <taxon>Fungi</taxon>
        <taxon>Dikarya</taxon>
        <taxon>Basidiomycota</taxon>
        <taxon>Ustilaginomycotina</taxon>
        <taxon>Exobasidiomycetes</taxon>
        <taxon>Microstromatales</taxon>
        <taxon>Microstromatales incertae sedis</taxon>
        <taxon>Jaminaea</taxon>
    </lineage>
</organism>
<evidence type="ECO:0000313" key="8">
    <source>
        <dbReference type="EMBL" id="PWN25533.1"/>
    </source>
</evidence>
<feature type="domain" description="Ion transport" evidence="7">
    <location>
        <begin position="73"/>
        <end position="195"/>
    </location>
</feature>
<dbReference type="GO" id="GO:0016020">
    <property type="term" value="C:membrane"/>
    <property type="evidence" value="ECO:0007669"/>
    <property type="project" value="UniProtKB-SubCell"/>
</dbReference>
<evidence type="ECO:0000259" key="7">
    <source>
        <dbReference type="Pfam" id="PF00520"/>
    </source>
</evidence>
<dbReference type="OrthoDB" id="429183at2759"/>
<evidence type="ECO:0000256" key="5">
    <source>
        <dbReference type="SAM" id="MobiDB-lite"/>
    </source>
</evidence>
<evidence type="ECO:0000256" key="3">
    <source>
        <dbReference type="ARBA" id="ARBA00022989"/>
    </source>
</evidence>
<protein>
    <recommendedName>
        <fullName evidence="7">Ion transport domain-containing protein</fullName>
    </recommendedName>
</protein>
<evidence type="ECO:0000256" key="6">
    <source>
        <dbReference type="SAM" id="Phobius"/>
    </source>
</evidence>
<keyword evidence="2 6" id="KW-0812">Transmembrane</keyword>
<dbReference type="PANTHER" id="PTHR38483">
    <property type="entry name" value="CHROMOSOME 1, WHOLE GENOME SHOTGUN SEQUENCE"/>
    <property type="match status" value="1"/>
</dbReference>
<gene>
    <name evidence="8" type="ORF">BDZ90DRAFT_233978</name>
</gene>
<dbReference type="STRING" id="1569628.A0A316UNP4"/>
<feature type="region of interest" description="Disordered" evidence="5">
    <location>
        <begin position="219"/>
        <end position="301"/>
    </location>
</feature>
<evidence type="ECO:0000256" key="2">
    <source>
        <dbReference type="ARBA" id="ARBA00022692"/>
    </source>
</evidence>
<keyword evidence="3 6" id="KW-1133">Transmembrane helix</keyword>
<keyword evidence="4 6" id="KW-0472">Membrane</keyword>
<dbReference type="AlphaFoldDB" id="A0A316UNP4"/>
<sequence length="301" mass="32290">MPGSTPGNEQVGHGTIFDSSAMHQPTTSASSSSTLPQWSGSASQYRLKNSEVLKGVANRFVHSTAYLYLYASMALASLFTVLLSLINECPGDVFYIVEMLVNVVLVVEVGVRFVAFGRQFWHSTFNVLDLFLVLLCTLTLLIIFFSHTCSPYNRNNPKAKHGRTGKSEELFDSFLLVFRNGMQLMRLLAVVRRSGRNAWTGRPRGIELDPGAIGAGGAGAYGGSRAGQVQQEQRRRGGAAGAGGQGGAGAANDFSLDIDLEDDAAATRNRMRQGGGSAAPERQHLMHSGGSGADDDEEEEL</sequence>